<proteinExistence type="predicted"/>
<evidence type="ECO:0000313" key="2">
    <source>
        <dbReference type="EMBL" id="EAA24713.1"/>
    </source>
</evidence>
<dbReference type="PANTHER" id="PTHR43034:SF2">
    <property type="entry name" value="ION-TRANSLOCATING OXIDOREDUCTASE COMPLEX SUBUNIT C"/>
    <property type="match status" value="1"/>
</dbReference>
<accession>Q7P7C9</accession>
<reference evidence="2 3" key="1">
    <citation type="journal article" date="2003" name="Genome Res.">
        <title>Genome analysis of F. nucleatum sub spp vincentii and its comparison with the genome of F. nucleatum ATCC 25586.</title>
        <authorList>
            <person name="Kapatral V."/>
            <person name="Ivanova N."/>
            <person name="Anderson I."/>
            <person name="Reznik G."/>
            <person name="Bhattacharyya A."/>
            <person name="Gardner W.L."/>
            <person name="Mikhailova N."/>
            <person name="Lapidus A."/>
            <person name="Larsen N."/>
            <person name="D'Souza M."/>
            <person name="Walunas T."/>
            <person name="Haselkorn R."/>
            <person name="Overbeek R."/>
            <person name="Kyrpides N."/>
        </authorList>
    </citation>
    <scope>NUCLEOTIDE SEQUENCE [LARGE SCALE GENOMIC DNA]</scope>
    <source>
        <strain evidence="2 3">ATCC 49256</strain>
    </source>
</reference>
<gene>
    <name evidence="2" type="ORF">FNV1879</name>
</gene>
<dbReference type="InterPro" id="IPR010208">
    <property type="entry name" value="Ion_transpt_RnfC/RsxC"/>
</dbReference>
<feature type="domain" description="RnfC Barrel sandwich hybrid" evidence="1">
    <location>
        <begin position="5"/>
        <end position="99"/>
    </location>
</feature>
<protein>
    <submittedName>
        <fullName evidence="2">Electron transport complex protein rnfC</fullName>
    </submittedName>
</protein>
<dbReference type="InterPro" id="IPR011053">
    <property type="entry name" value="Single_hybrid_motif"/>
</dbReference>
<dbReference type="GO" id="GO:0051539">
    <property type="term" value="F:4 iron, 4 sulfur cluster binding"/>
    <property type="evidence" value="ECO:0007669"/>
    <property type="project" value="InterPro"/>
</dbReference>
<name>Q7P7C9_FUSVC</name>
<dbReference type="Pfam" id="PF13375">
    <property type="entry name" value="RnfC_N"/>
    <property type="match status" value="1"/>
</dbReference>
<evidence type="ECO:0000259" key="1">
    <source>
        <dbReference type="Pfam" id="PF13375"/>
    </source>
</evidence>
<dbReference type="Proteomes" id="UP000006454">
    <property type="component" value="Unassembled WGS sequence"/>
</dbReference>
<dbReference type="GO" id="GO:0016020">
    <property type="term" value="C:membrane"/>
    <property type="evidence" value="ECO:0007669"/>
    <property type="project" value="InterPro"/>
</dbReference>
<comment type="caution">
    <text evidence="2">The sequence shown here is derived from an EMBL/GenBank/DDBJ whole genome shotgun (WGS) entry which is preliminary data.</text>
</comment>
<dbReference type="PANTHER" id="PTHR43034">
    <property type="entry name" value="ION-TRANSLOCATING OXIDOREDUCTASE COMPLEX SUBUNIT C"/>
    <property type="match status" value="1"/>
</dbReference>
<dbReference type="EMBL" id="AABF01000018">
    <property type="protein sequence ID" value="EAA24713.1"/>
    <property type="molecule type" value="Genomic_DNA"/>
</dbReference>
<sequence>MTFFGFRGGVHPPENKIQTEHLPIEKLESPNEIFVPLLQHIGAPLNPLVNVGDRVLKGQKIGDAEGLAVPVHSPVSGTVTKIESRVFPLTGKVMTFSLKMTKKKNGQN</sequence>
<dbReference type="InterPro" id="IPR026902">
    <property type="entry name" value="RnfC_N"/>
</dbReference>
<organism evidence="2 3">
    <name type="scientific">Fusobacterium vincentii ATCC 49256</name>
    <dbReference type="NCBI Taxonomy" id="209882"/>
    <lineage>
        <taxon>Bacteria</taxon>
        <taxon>Fusobacteriati</taxon>
        <taxon>Fusobacteriota</taxon>
        <taxon>Fusobacteriia</taxon>
        <taxon>Fusobacteriales</taxon>
        <taxon>Fusobacteriaceae</taxon>
        <taxon>Fusobacterium</taxon>
    </lineage>
</organism>
<dbReference type="AlphaFoldDB" id="Q7P7C9"/>
<dbReference type="SUPFAM" id="SSF51230">
    <property type="entry name" value="Single hybrid motif"/>
    <property type="match status" value="1"/>
</dbReference>
<dbReference type="GO" id="GO:0009055">
    <property type="term" value="F:electron transfer activity"/>
    <property type="evidence" value="ECO:0007669"/>
    <property type="project" value="InterPro"/>
</dbReference>
<evidence type="ECO:0000313" key="3">
    <source>
        <dbReference type="Proteomes" id="UP000006454"/>
    </source>
</evidence>